<dbReference type="Pfam" id="PF00535">
    <property type="entry name" value="Glycos_transf_2"/>
    <property type="match status" value="1"/>
</dbReference>
<dbReference type="AlphaFoldDB" id="A0A382APC8"/>
<dbReference type="InterPro" id="IPR029044">
    <property type="entry name" value="Nucleotide-diphossugar_trans"/>
</dbReference>
<evidence type="ECO:0000313" key="2">
    <source>
        <dbReference type="EMBL" id="SVB03316.1"/>
    </source>
</evidence>
<dbReference type="InterPro" id="IPR050256">
    <property type="entry name" value="Glycosyltransferase_2"/>
</dbReference>
<organism evidence="2">
    <name type="scientific">marine metagenome</name>
    <dbReference type="NCBI Taxonomy" id="408172"/>
    <lineage>
        <taxon>unclassified sequences</taxon>
        <taxon>metagenomes</taxon>
        <taxon>ecological metagenomes</taxon>
    </lineage>
</organism>
<protein>
    <recommendedName>
        <fullName evidence="1">Glycosyltransferase 2-like domain-containing protein</fullName>
    </recommendedName>
</protein>
<sequence>MLGSCKGRTTWVDKLIYICIPAHNEEKTIGLLLWKIRNVMSSFARDYEILVLDDASTDRTSQVLHTYRSKLPLRIIRKNEVVGNSAALELLLRETVVSTKYPKRDSAVTLQADFSENPDDIVALVRAIEGGSDIVAGSMKLPDSKFSILRSIPRLLTEILLGKVYHEAPVGDPFCGFRAYRLIVLKKAFNASKKRPLVTSKGWLANLELLSVLAPHARRVSEKDIDSGGQFEPLVSCSKIGTFSGIRRVRQEVVWGN</sequence>
<dbReference type="EMBL" id="UINC01026234">
    <property type="protein sequence ID" value="SVB03316.1"/>
    <property type="molecule type" value="Genomic_DNA"/>
</dbReference>
<dbReference type="Gene3D" id="3.90.550.10">
    <property type="entry name" value="Spore Coat Polysaccharide Biosynthesis Protein SpsA, Chain A"/>
    <property type="match status" value="1"/>
</dbReference>
<reference evidence="2" key="1">
    <citation type="submission" date="2018-05" db="EMBL/GenBank/DDBJ databases">
        <authorList>
            <person name="Lanie J.A."/>
            <person name="Ng W.-L."/>
            <person name="Kazmierczak K.M."/>
            <person name="Andrzejewski T.M."/>
            <person name="Davidsen T.M."/>
            <person name="Wayne K.J."/>
            <person name="Tettelin H."/>
            <person name="Glass J.I."/>
            <person name="Rusch D."/>
            <person name="Podicherti R."/>
            <person name="Tsui H.-C.T."/>
            <person name="Winkler M.E."/>
        </authorList>
    </citation>
    <scope>NUCLEOTIDE SEQUENCE</scope>
</reference>
<dbReference type="SUPFAM" id="SSF53448">
    <property type="entry name" value="Nucleotide-diphospho-sugar transferases"/>
    <property type="match status" value="1"/>
</dbReference>
<dbReference type="PANTHER" id="PTHR48090:SF7">
    <property type="entry name" value="RFBJ PROTEIN"/>
    <property type="match status" value="1"/>
</dbReference>
<evidence type="ECO:0000259" key="1">
    <source>
        <dbReference type="Pfam" id="PF00535"/>
    </source>
</evidence>
<accession>A0A382APC8</accession>
<name>A0A382APC8_9ZZZZ</name>
<gene>
    <name evidence="2" type="ORF">METZ01_LOCUS156170</name>
</gene>
<proteinExistence type="predicted"/>
<dbReference type="PANTHER" id="PTHR48090">
    <property type="entry name" value="UNDECAPRENYL-PHOSPHATE 4-DEOXY-4-FORMAMIDO-L-ARABINOSE TRANSFERASE-RELATED"/>
    <property type="match status" value="1"/>
</dbReference>
<feature type="domain" description="Glycosyltransferase 2-like" evidence="1">
    <location>
        <begin position="18"/>
        <end position="178"/>
    </location>
</feature>
<dbReference type="InterPro" id="IPR001173">
    <property type="entry name" value="Glyco_trans_2-like"/>
</dbReference>
<dbReference type="CDD" id="cd04179">
    <property type="entry name" value="DPM_DPG-synthase_like"/>
    <property type="match status" value="1"/>
</dbReference>